<dbReference type="InterPro" id="IPR015856">
    <property type="entry name" value="ABC_transpr_CbiO/EcfA_su"/>
</dbReference>
<comment type="subunit">
    <text evidence="8">Forms a stable energy-coupling factor (ECF) transporter complex composed of 2 membrane-embedded substrate-binding proteins (S component), 2 ATP-binding proteins (A component) and 2 transmembrane proteins (T component).</text>
</comment>
<keyword evidence="5 8" id="KW-0067">ATP-binding</keyword>
<dbReference type="GO" id="GO:0016787">
    <property type="term" value="F:hydrolase activity"/>
    <property type="evidence" value="ECO:0007669"/>
    <property type="project" value="UniProtKB-KW"/>
</dbReference>
<accession>A0ABS4GS12</accession>
<keyword evidence="2 8" id="KW-0813">Transport</keyword>
<dbReference type="InterPro" id="IPR017871">
    <property type="entry name" value="ABC_transporter-like_CS"/>
</dbReference>
<dbReference type="SMART" id="SM00382">
    <property type="entry name" value="AAA"/>
    <property type="match status" value="1"/>
</dbReference>
<protein>
    <recommendedName>
        <fullName evidence="8">Energy-coupling factor transporter ATP-binding protein EcfA2</fullName>
        <ecNumber evidence="8">7.-.-.-</ecNumber>
    </recommendedName>
</protein>
<evidence type="ECO:0000313" key="10">
    <source>
        <dbReference type="EMBL" id="MBP1933056.1"/>
    </source>
</evidence>
<dbReference type="PANTHER" id="PTHR43553:SF27">
    <property type="entry name" value="ENERGY-COUPLING FACTOR TRANSPORTER ATP-BINDING PROTEIN ECFA2"/>
    <property type="match status" value="1"/>
</dbReference>
<sequence length="290" mass="32343">MEITVNGLKHTYAQGTPFERHALGPIDLQLPSGSFTAIIGQTGSGKSTLIQHFNGLLKPTSGEIIVGNVKITPKGKAPLRDLRRKVGLLFQYPEYQLFEETVEKDIAFGPTNFDFPPELVHTRVKEAMAFVGLDYDAFKDQSPLALSGGQMRRVAMAGVLALKPEMVVLDEPTAGLDPQGKREILQRLYKLHKAEKWTTILVTHNMEDAARYADRIIVMKDGGIVLDGTPTEVFSKDVELQEMGLDLPEITQFIMELNKNLESPLPTNIFQIEELEKELRKRAMSKGGKR</sequence>
<dbReference type="EC" id="7.-.-.-" evidence="8"/>
<evidence type="ECO:0000256" key="1">
    <source>
        <dbReference type="ARBA" id="ARBA00004202"/>
    </source>
</evidence>
<evidence type="ECO:0000256" key="6">
    <source>
        <dbReference type="ARBA" id="ARBA00022967"/>
    </source>
</evidence>
<keyword evidence="10" id="KW-0378">Hydrolase</keyword>
<evidence type="ECO:0000256" key="8">
    <source>
        <dbReference type="RuleBase" id="RU365104"/>
    </source>
</evidence>
<gene>
    <name evidence="10" type="ORF">J2Z37_003067</name>
</gene>
<dbReference type="Pfam" id="PF00005">
    <property type="entry name" value="ABC_tran"/>
    <property type="match status" value="1"/>
</dbReference>
<comment type="caution">
    <text evidence="10">The sequence shown here is derived from an EMBL/GenBank/DDBJ whole genome shotgun (WGS) entry which is preliminary data.</text>
</comment>
<keyword evidence="7 8" id="KW-0472">Membrane</keyword>
<dbReference type="NCBIfam" id="TIGR04521">
    <property type="entry name" value="ECF_ATPase_2"/>
    <property type="match status" value="1"/>
</dbReference>
<comment type="similarity">
    <text evidence="8">Belongs to the ABC transporter superfamily. Energy-coupling factor EcfA family.</text>
</comment>
<dbReference type="EMBL" id="JAGGKT010000009">
    <property type="protein sequence ID" value="MBP1933056.1"/>
    <property type="molecule type" value="Genomic_DNA"/>
</dbReference>
<reference evidence="10 11" key="1">
    <citation type="submission" date="2021-03" db="EMBL/GenBank/DDBJ databases">
        <title>Genomic Encyclopedia of Type Strains, Phase IV (KMG-IV): sequencing the most valuable type-strain genomes for metagenomic binning, comparative biology and taxonomic classification.</title>
        <authorList>
            <person name="Goeker M."/>
        </authorList>
    </citation>
    <scope>NUCLEOTIDE SEQUENCE [LARGE SCALE GENOMIC DNA]</scope>
    <source>
        <strain evidence="10 11">DSM 24738</strain>
    </source>
</reference>
<feature type="domain" description="ABC transporter" evidence="9">
    <location>
        <begin position="3"/>
        <end position="246"/>
    </location>
</feature>
<dbReference type="Proteomes" id="UP001519343">
    <property type="component" value="Unassembled WGS sequence"/>
</dbReference>
<dbReference type="InterPro" id="IPR030946">
    <property type="entry name" value="EcfA2"/>
</dbReference>
<evidence type="ECO:0000256" key="7">
    <source>
        <dbReference type="ARBA" id="ARBA00023136"/>
    </source>
</evidence>
<evidence type="ECO:0000256" key="4">
    <source>
        <dbReference type="ARBA" id="ARBA00022741"/>
    </source>
</evidence>
<dbReference type="InterPro" id="IPR003439">
    <property type="entry name" value="ABC_transporter-like_ATP-bd"/>
</dbReference>
<keyword evidence="11" id="KW-1185">Reference proteome</keyword>
<dbReference type="PANTHER" id="PTHR43553">
    <property type="entry name" value="HEAVY METAL TRANSPORTER"/>
    <property type="match status" value="1"/>
</dbReference>
<evidence type="ECO:0000313" key="11">
    <source>
        <dbReference type="Proteomes" id="UP001519343"/>
    </source>
</evidence>
<evidence type="ECO:0000256" key="5">
    <source>
        <dbReference type="ARBA" id="ARBA00022840"/>
    </source>
</evidence>
<dbReference type="PROSITE" id="PS00211">
    <property type="entry name" value="ABC_TRANSPORTER_1"/>
    <property type="match status" value="1"/>
</dbReference>
<proteinExistence type="inferred from homology"/>
<evidence type="ECO:0000259" key="9">
    <source>
        <dbReference type="PROSITE" id="PS50893"/>
    </source>
</evidence>
<comment type="subcellular location">
    <subcellularLocation>
        <location evidence="1 8">Cell membrane</location>
        <topology evidence="1 8">Peripheral membrane protein</topology>
    </subcellularLocation>
</comment>
<comment type="function">
    <text evidence="8">ATP-binding (A) component of a common energy-coupling factor (ECF) ABC-transporter complex.</text>
</comment>
<keyword evidence="4 8" id="KW-0547">Nucleotide-binding</keyword>
<dbReference type="GO" id="GO:0005524">
    <property type="term" value="F:ATP binding"/>
    <property type="evidence" value="ECO:0007669"/>
    <property type="project" value="UniProtKB-KW"/>
</dbReference>
<dbReference type="PROSITE" id="PS50893">
    <property type="entry name" value="ABC_TRANSPORTER_2"/>
    <property type="match status" value="1"/>
</dbReference>
<organism evidence="10 11">
    <name type="scientific">Ammoniphilus resinae</name>
    <dbReference type="NCBI Taxonomy" id="861532"/>
    <lineage>
        <taxon>Bacteria</taxon>
        <taxon>Bacillati</taxon>
        <taxon>Bacillota</taxon>
        <taxon>Bacilli</taxon>
        <taxon>Bacillales</taxon>
        <taxon>Paenibacillaceae</taxon>
        <taxon>Aneurinibacillus group</taxon>
        <taxon>Ammoniphilus</taxon>
    </lineage>
</organism>
<keyword evidence="6" id="KW-1278">Translocase</keyword>
<dbReference type="InterPro" id="IPR003593">
    <property type="entry name" value="AAA+_ATPase"/>
</dbReference>
<dbReference type="CDD" id="cd03225">
    <property type="entry name" value="ABC_cobalt_CbiO_domain1"/>
    <property type="match status" value="1"/>
</dbReference>
<dbReference type="SUPFAM" id="SSF52540">
    <property type="entry name" value="P-loop containing nucleoside triphosphate hydrolases"/>
    <property type="match status" value="1"/>
</dbReference>
<dbReference type="InterPro" id="IPR050095">
    <property type="entry name" value="ECF_ABC_transporter_ATP-bd"/>
</dbReference>
<keyword evidence="3 8" id="KW-1003">Cell membrane</keyword>
<dbReference type="Gene3D" id="3.40.50.300">
    <property type="entry name" value="P-loop containing nucleotide triphosphate hydrolases"/>
    <property type="match status" value="1"/>
</dbReference>
<dbReference type="RefSeq" id="WP_209811085.1">
    <property type="nucleotide sequence ID" value="NZ_JAGGKT010000009.1"/>
</dbReference>
<dbReference type="InterPro" id="IPR027417">
    <property type="entry name" value="P-loop_NTPase"/>
</dbReference>
<name>A0ABS4GS12_9BACL</name>
<evidence type="ECO:0000256" key="3">
    <source>
        <dbReference type="ARBA" id="ARBA00022475"/>
    </source>
</evidence>
<evidence type="ECO:0000256" key="2">
    <source>
        <dbReference type="ARBA" id="ARBA00022448"/>
    </source>
</evidence>